<feature type="compositionally biased region" description="Low complexity" evidence="10">
    <location>
        <begin position="112"/>
        <end position="125"/>
    </location>
</feature>
<dbReference type="KEGG" id="osn:115223765"/>
<comment type="subcellular location">
    <subcellularLocation>
        <location evidence="1">Nucleus</location>
    </subcellularLocation>
</comment>
<dbReference type="SMART" id="SM00360">
    <property type="entry name" value="RRM"/>
    <property type="match status" value="3"/>
</dbReference>
<keyword evidence="4 9" id="KW-0694">RNA-binding</keyword>
<feature type="domain" description="SPOC" evidence="12">
    <location>
        <begin position="641"/>
        <end position="813"/>
    </location>
</feature>
<keyword evidence="8" id="KW-0539">Nucleus</keyword>
<dbReference type="PANTHER" id="PTHR23189">
    <property type="entry name" value="RNA RECOGNITION MOTIF-CONTAINING"/>
    <property type="match status" value="1"/>
</dbReference>
<comment type="similarity">
    <text evidence="2">Belongs to the RRM Spen family.</text>
</comment>
<evidence type="ECO:0000256" key="8">
    <source>
        <dbReference type="ARBA" id="ARBA00023242"/>
    </source>
</evidence>
<sequence length="814" mass="91547">MKRQQDRDVSPRSKRMRSSYGTSDHELNRNILSPDMDRRDGRTTVSASTTGCAGSVSGSSAAVVTSKILPAGASTNSNRGGTAGKSYRTTYDHDVEHSRKPYRDDRVGGSGDYSHNSSSSSSSRSTADNRAPPATIQEPYRSLCISNLNPKISESILIERLYCEFERFGVFNIRLSYVGDQMVAYVNFRYPEDARAARHDKSNNLVLFDRPIRVEPVLNNRRRSNSPSTTDYISRPGAAAILAVSDRFANRSISPGLPLVAGRRAGRNVNPIRDLPREREYLYTDSRHGNIEKNPVNPRHPSPETEEKATRTLFVGNLDHSVSETELRRHFERFGVVEDIDIKRQQRGQGNPYAFVKFINLDCAHRAKIEMSGKHIGKFQCRIGYGKVTPTTCLWVGGLGPWITYSTLYREFDRFGAIKSIVWPHSKPHAYVLYDSKDAAQAAFQEMRRNPFGEKDFSLRVDFSDSNHIPFPSTTVDGKSDNADHIRDFSNASYGCGDQRRTDGFVDSHVSDKTRPRDPWHPIEADPINVFRNPDNPRDFEHRGSNRIEVMERAVSLHGDRRKRGRSPPEEFLLNQKRYRSLSQERPDIYRAARENEFREQNKPDVKLPQELASDRNSEVNKKARPPTEKELSVAEHVNNLVDLAKCLPVAWNGALILKNSAFLARMHVVSGDVTIVDTLMRDTTTTETSVLRITQRLRLDQPKLDEVGRRVTSSGSHGHCILLALPSTLPNCEVGQIQQRPLKNLVSYLKQKEAAGVISLPPNPSKDKENVGVLHAFPPCQFGYNFLLGCAPKLPAEPIKDDYLVVIVVRGAT</sequence>
<dbReference type="InterPro" id="IPR010912">
    <property type="entry name" value="SPOC_met"/>
</dbReference>
<keyword evidence="13" id="KW-1185">Reference proteome</keyword>
<feature type="compositionally biased region" description="Basic and acidic residues" evidence="10">
    <location>
        <begin position="1"/>
        <end position="11"/>
    </location>
</feature>
<protein>
    <submittedName>
        <fullName evidence="14">RNA-binding protein 15-like</fullName>
    </submittedName>
</protein>
<reference evidence="14" key="1">
    <citation type="submission" date="2025-08" db="UniProtKB">
        <authorList>
            <consortium name="RefSeq"/>
        </authorList>
    </citation>
    <scope>IDENTIFICATION</scope>
</reference>
<evidence type="ECO:0000256" key="1">
    <source>
        <dbReference type="ARBA" id="ARBA00004123"/>
    </source>
</evidence>
<keyword evidence="7" id="KW-0804">Transcription</keyword>
<organism evidence="13 14">
    <name type="scientific">Octopus sinensis</name>
    <name type="common">East Asian common octopus</name>
    <dbReference type="NCBI Taxonomy" id="2607531"/>
    <lineage>
        <taxon>Eukaryota</taxon>
        <taxon>Metazoa</taxon>
        <taxon>Spiralia</taxon>
        <taxon>Lophotrochozoa</taxon>
        <taxon>Mollusca</taxon>
        <taxon>Cephalopoda</taxon>
        <taxon>Coleoidea</taxon>
        <taxon>Octopodiformes</taxon>
        <taxon>Octopoda</taxon>
        <taxon>Incirrata</taxon>
        <taxon>Octopodidae</taxon>
        <taxon>Octopus</taxon>
    </lineage>
</organism>
<dbReference type="PROSITE" id="PS50917">
    <property type="entry name" value="SPOC"/>
    <property type="match status" value="1"/>
</dbReference>
<dbReference type="Proteomes" id="UP000515154">
    <property type="component" value="Linkage group LG24"/>
</dbReference>
<feature type="compositionally biased region" description="Basic and acidic residues" evidence="10">
    <location>
        <begin position="535"/>
        <end position="552"/>
    </location>
</feature>
<dbReference type="SUPFAM" id="SSF54928">
    <property type="entry name" value="RNA-binding domain, RBD"/>
    <property type="match status" value="2"/>
</dbReference>
<feature type="region of interest" description="Disordered" evidence="10">
    <location>
        <begin position="505"/>
        <end position="578"/>
    </location>
</feature>
<dbReference type="InterPro" id="IPR016194">
    <property type="entry name" value="SPOC-like_C_dom_sf"/>
</dbReference>
<proteinExistence type="inferred from homology"/>
<name>A0A6P7TFZ9_9MOLL</name>
<dbReference type="GO" id="GO:0005634">
    <property type="term" value="C:nucleus"/>
    <property type="evidence" value="ECO:0007669"/>
    <property type="project" value="UniProtKB-SubCell"/>
</dbReference>
<feature type="compositionally biased region" description="Basic and acidic residues" evidence="10">
    <location>
        <begin position="505"/>
        <end position="524"/>
    </location>
</feature>
<evidence type="ECO:0000259" key="12">
    <source>
        <dbReference type="PROSITE" id="PS50917"/>
    </source>
</evidence>
<feature type="region of interest" description="Disordered" evidence="10">
    <location>
        <begin position="1"/>
        <end position="134"/>
    </location>
</feature>
<evidence type="ECO:0000256" key="7">
    <source>
        <dbReference type="ARBA" id="ARBA00023163"/>
    </source>
</evidence>
<dbReference type="Gene3D" id="3.30.70.330">
    <property type="match status" value="3"/>
</dbReference>
<evidence type="ECO:0000256" key="4">
    <source>
        <dbReference type="ARBA" id="ARBA00022884"/>
    </source>
</evidence>
<dbReference type="PROSITE" id="PS50102">
    <property type="entry name" value="RRM"/>
    <property type="match status" value="2"/>
</dbReference>
<dbReference type="InterPro" id="IPR012921">
    <property type="entry name" value="SPOC_C"/>
</dbReference>
<evidence type="ECO:0000256" key="5">
    <source>
        <dbReference type="ARBA" id="ARBA00023015"/>
    </source>
</evidence>
<evidence type="ECO:0000256" key="3">
    <source>
        <dbReference type="ARBA" id="ARBA00022553"/>
    </source>
</evidence>
<dbReference type="InterPro" id="IPR012677">
    <property type="entry name" value="Nucleotide-bd_a/b_plait_sf"/>
</dbReference>
<keyword evidence="3" id="KW-0597">Phosphoprotein</keyword>
<dbReference type="Pfam" id="PF00076">
    <property type="entry name" value="RRM_1"/>
    <property type="match status" value="2"/>
</dbReference>
<dbReference type="Gene3D" id="2.40.290.10">
    <property type="match status" value="1"/>
</dbReference>
<dbReference type="GO" id="GO:0003723">
    <property type="term" value="F:RNA binding"/>
    <property type="evidence" value="ECO:0007669"/>
    <property type="project" value="UniProtKB-UniRule"/>
</dbReference>
<evidence type="ECO:0000256" key="2">
    <source>
        <dbReference type="ARBA" id="ARBA00005387"/>
    </source>
</evidence>
<dbReference type="CDD" id="cd21544">
    <property type="entry name" value="SPOC_RBM15-like"/>
    <property type="match status" value="1"/>
</dbReference>
<dbReference type="CDD" id="cd12310">
    <property type="entry name" value="RRM3_Spen"/>
    <property type="match status" value="1"/>
</dbReference>
<dbReference type="AlphaFoldDB" id="A0A6P7TFZ9"/>
<dbReference type="InterPro" id="IPR000504">
    <property type="entry name" value="RRM_dom"/>
</dbReference>
<dbReference type="Pfam" id="PF07744">
    <property type="entry name" value="SPOC"/>
    <property type="match status" value="1"/>
</dbReference>
<feature type="compositionally biased region" description="Low complexity" evidence="10">
    <location>
        <begin position="46"/>
        <end position="66"/>
    </location>
</feature>
<feature type="domain" description="RRM" evidence="11">
    <location>
        <begin position="311"/>
        <end position="388"/>
    </location>
</feature>
<dbReference type="CDD" id="cd12309">
    <property type="entry name" value="RRM2_Spen"/>
    <property type="match status" value="1"/>
</dbReference>
<evidence type="ECO:0000259" key="11">
    <source>
        <dbReference type="PROSITE" id="PS50102"/>
    </source>
</evidence>
<dbReference type="CDD" id="cd12308">
    <property type="entry name" value="RRM1_Spen"/>
    <property type="match status" value="1"/>
</dbReference>
<dbReference type="InterPro" id="IPR035979">
    <property type="entry name" value="RBD_domain_sf"/>
</dbReference>
<keyword evidence="6" id="KW-0175">Coiled coil</keyword>
<evidence type="ECO:0000256" key="9">
    <source>
        <dbReference type="PROSITE-ProRule" id="PRU00176"/>
    </source>
</evidence>
<keyword evidence="5" id="KW-0805">Transcription regulation</keyword>
<gene>
    <name evidence="14" type="primary">LOC115223765</name>
</gene>
<feature type="domain" description="RRM" evidence="11">
    <location>
        <begin position="392"/>
        <end position="466"/>
    </location>
</feature>
<dbReference type="RefSeq" id="XP_029650279.1">
    <property type="nucleotide sequence ID" value="XM_029794419.2"/>
</dbReference>
<feature type="region of interest" description="Disordered" evidence="10">
    <location>
        <begin position="594"/>
        <end position="631"/>
    </location>
</feature>
<evidence type="ECO:0000256" key="10">
    <source>
        <dbReference type="SAM" id="MobiDB-lite"/>
    </source>
</evidence>
<accession>A0A6P7TFZ9</accession>
<feature type="compositionally biased region" description="Basic and acidic residues" evidence="10">
    <location>
        <begin position="90"/>
        <end position="107"/>
    </location>
</feature>
<dbReference type="FunFam" id="2.40.290.10:FF:000002">
    <property type="entry name" value="Spen family transcriptional repressor"/>
    <property type="match status" value="1"/>
</dbReference>
<evidence type="ECO:0000313" key="14">
    <source>
        <dbReference type="RefSeq" id="XP_029650279.1"/>
    </source>
</evidence>
<dbReference type="SUPFAM" id="SSF100939">
    <property type="entry name" value="SPOC domain-like"/>
    <property type="match status" value="1"/>
</dbReference>
<evidence type="ECO:0000313" key="13">
    <source>
        <dbReference type="Proteomes" id="UP000515154"/>
    </source>
</evidence>
<evidence type="ECO:0000256" key="6">
    <source>
        <dbReference type="ARBA" id="ARBA00023054"/>
    </source>
</evidence>